<comment type="caution">
    <text evidence="5">The sequence shown here is derived from an EMBL/GenBank/DDBJ whole genome shotgun (WGS) entry which is preliminary data.</text>
</comment>
<dbReference type="InterPro" id="IPR000547">
    <property type="entry name" value="Clathrin_H-chain/VPS_repeat"/>
</dbReference>
<dbReference type="VEuPathDB" id="FungiDB:PNEG_02259"/>
<dbReference type="eggNOG" id="KOG2066">
    <property type="taxonomic scope" value="Eukaryota"/>
</dbReference>
<protein>
    <recommendedName>
        <fullName evidence="4">Vps41 beta-propeller domain-containing protein</fullName>
    </recommendedName>
</protein>
<evidence type="ECO:0000313" key="6">
    <source>
        <dbReference type="Proteomes" id="UP000011958"/>
    </source>
</evidence>
<dbReference type="GO" id="GO:0005770">
    <property type="term" value="C:late endosome"/>
    <property type="evidence" value="ECO:0007669"/>
    <property type="project" value="TreeGrafter"/>
</dbReference>
<dbReference type="EMBL" id="AFWA02000013">
    <property type="protein sequence ID" value="EMR09299.1"/>
    <property type="molecule type" value="Genomic_DNA"/>
</dbReference>
<proteinExistence type="predicted"/>
<dbReference type="InterPro" id="IPR015943">
    <property type="entry name" value="WD40/YVTN_repeat-like_dom_sf"/>
</dbReference>
<dbReference type="Gene3D" id="2.130.10.10">
    <property type="entry name" value="YVTN repeat-like/Quinoprotein amine dehydrogenase"/>
    <property type="match status" value="1"/>
</dbReference>
<dbReference type="Gene3D" id="1.25.40.10">
    <property type="entry name" value="Tetratricopeptide repeat domain"/>
    <property type="match status" value="1"/>
</dbReference>
<dbReference type="GO" id="GO:0030897">
    <property type="term" value="C:HOPS complex"/>
    <property type="evidence" value="ECO:0007669"/>
    <property type="project" value="TreeGrafter"/>
</dbReference>
<keyword evidence="2" id="KW-0653">Protein transport</keyword>
<evidence type="ECO:0000256" key="3">
    <source>
        <dbReference type="PROSITE-ProRule" id="PRU01006"/>
    </source>
</evidence>
<dbReference type="InterPro" id="IPR045111">
    <property type="entry name" value="Vps41/Vps8"/>
</dbReference>
<dbReference type="OrthoDB" id="244107at2759"/>
<evidence type="ECO:0000259" key="4">
    <source>
        <dbReference type="Pfam" id="PF23411"/>
    </source>
</evidence>
<dbReference type="Pfam" id="PF23556">
    <property type="entry name" value="TPR_Vps41"/>
    <property type="match status" value="1"/>
</dbReference>
<dbReference type="GO" id="GO:0016236">
    <property type="term" value="P:macroautophagy"/>
    <property type="evidence" value="ECO:0007669"/>
    <property type="project" value="TreeGrafter"/>
</dbReference>
<dbReference type="GO" id="GO:0034058">
    <property type="term" value="P:endosomal vesicle fusion"/>
    <property type="evidence" value="ECO:0007669"/>
    <property type="project" value="TreeGrafter"/>
</dbReference>
<name>M7PFT0_PNEMU</name>
<dbReference type="GO" id="GO:0009267">
    <property type="term" value="P:cellular response to starvation"/>
    <property type="evidence" value="ECO:0007669"/>
    <property type="project" value="TreeGrafter"/>
</dbReference>
<dbReference type="STRING" id="1069680.M7PFT0"/>
<dbReference type="InterPro" id="IPR011990">
    <property type="entry name" value="TPR-like_helical_dom_sf"/>
</dbReference>
<dbReference type="InterPro" id="IPR036322">
    <property type="entry name" value="WD40_repeat_dom_sf"/>
</dbReference>
<accession>M7PFT0</accession>
<dbReference type="InterPro" id="IPR057780">
    <property type="entry name" value="Beta-prop_Vps41"/>
</dbReference>
<feature type="repeat" description="CHCR" evidence="3">
    <location>
        <begin position="550"/>
        <end position="694"/>
    </location>
</feature>
<dbReference type="SMART" id="SM00299">
    <property type="entry name" value="CLH"/>
    <property type="match status" value="1"/>
</dbReference>
<sequence length="789" mass="92134">MDDFIDEVNGEPRLKYTRFSGVVTEIFSNDFISTFEVLSNILVLGSHNGYLYIIDMENDKLSKNHIHSASVTDISIDSTGEYIATASIDGNIGLCIRSNNNIVLYNYRRPMKSVAIDPNYSQSFRIVSGWLGNKDTVLHCDEGPIYEIQWHKDLIAWANDMGVKIYSTIFSQRISFIERMADSPRPDLFRCRLVWSSFDTLLIGWANYVIVATIKFPDLNHRLPYSEISLILKLDYIVSGIAKFGDKLLVLAFIFDINTLIDSEITSKPIVERPELRLINSKNEEISGDALNLEGYSNYQANDFSLRLCLKKEHIYVIGPSDGIIAKKRELKDHLLWLIKYEYYEKAIRIMKKLEAPIEGVTLRDVNLAYLEYLVKNDEYDKISSICCDIFEKDVDLWEKWILNFAESGHLQFITQYIPTDNPQLGMSIYETILAYYLVFNQTLLLDILKTWPCEIYNIDNVIFIIEDRWKKKEETILMECLAYLYIKKGSPENALYFYLRLRSSETIDLIKQYRLFNSIEDDILLLFQLDFFSDRIECSSEKMLNNKVISFLVEYSHLIPVYKVVNQLKGYHIFQYYYLRAIFVFDSHLASEFGDLQVELYAEYDRCILMEFLQTSFTYSLEKAFNICNLREYIPEQVFILGRMGDNKKALMLIIEKLNDIDQAIEFAKIQTDEDLWEDLIVYSLNNPIYISRLLENAGEVINPIKLIKRIPEGLVIPCLKKSLLKILKEYELQMTLMNCAYNITSMEVSDLYKDFFQNQKRGILVNVKLQKCHICNRYMTKDGKCFL</sequence>
<keyword evidence="6" id="KW-1185">Reference proteome</keyword>
<dbReference type="PROSITE" id="PS50236">
    <property type="entry name" value="CHCR"/>
    <property type="match status" value="1"/>
</dbReference>
<gene>
    <name evidence="5" type="ORF">PNEG_02259</name>
</gene>
<dbReference type="GO" id="GO:0006623">
    <property type="term" value="P:protein targeting to vacuole"/>
    <property type="evidence" value="ECO:0007669"/>
    <property type="project" value="InterPro"/>
</dbReference>
<dbReference type="SUPFAM" id="SSF50978">
    <property type="entry name" value="WD40 repeat-like"/>
    <property type="match status" value="1"/>
</dbReference>
<dbReference type="PANTHER" id="PTHR12616">
    <property type="entry name" value="VACUOLAR PROTEIN SORTING VPS41"/>
    <property type="match status" value="1"/>
</dbReference>
<dbReference type="Pfam" id="PF23411">
    <property type="entry name" value="Beta-prop_Vps41"/>
    <property type="match status" value="1"/>
</dbReference>
<dbReference type="HOGENOM" id="CLU_001285_2_2_1"/>
<dbReference type="OMA" id="PQLVWQD"/>
<evidence type="ECO:0000256" key="1">
    <source>
        <dbReference type="ARBA" id="ARBA00022448"/>
    </source>
</evidence>
<evidence type="ECO:0000256" key="2">
    <source>
        <dbReference type="ARBA" id="ARBA00022927"/>
    </source>
</evidence>
<organism evidence="5 6">
    <name type="scientific">Pneumocystis murina (strain B123)</name>
    <name type="common">Mouse pneumocystis pneumonia agent</name>
    <name type="synonym">Pneumocystis carinii f. sp. muris</name>
    <dbReference type="NCBI Taxonomy" id="1069680"/>
    <lineage>
        <taxon>Eukaryota</taxon>
        <taxon>Fungi</taxon>
        <taxon>Dikarya</taxon>
        <taxon>Ascomycota</taxon>
        <taxon>Taphrinomycotina</taxon>
        <taxon>Pneumocystomycetes</taxon>
        <taxon>Pneumocystaceae</taxon>
        <taxon>Pneumocystis</taxon>
    </lineage>
</organism>
<dbReference type="Proteomes" id="UP000011958">
    <property type="component" value="Unassembled WGS sequence"/>
</dbReference>
<keyword evidence="1" id="KW-0813">Transport</keyword>
<reference evidence="6" key="1">
    <citation type="journal article" date="2016" name="Nat. Commun.">
        <title>Genome analysis of three Pneumocystis species reveals adaptation mechanisms to life exclusively in mammalian hosts.</title>
        <authorList>
            <person name="Ma L."/>
            <person name="Chen Z."/>
            <person name="Huang D.W."/>
            <person name="Kutty G."/>
            <person name="Ishihara M."/>
            <person name="Wang H."/>
            <person name="Abouelleil A."/>
            <person name="Bishop L."/>
            <person name="Davey E."/>
            <person name="Deng R."/>
            <person name="Deng X."/>
            <person name="Fan L."/>
            <person name="Fantoni G."/>
            <person name="Fitzgerald M."/>
            <person name="Gogineni E."/>
            <person name="Goldberg J.M."/>
            <person name="Handley G."/>
            <person name="Hu X."/>
            <person name="Huber C."/>
            <person name="Jiao X."/>
            <person name="Jones K."/>
            <person name="Levin J.Z."/>
            <person name="Liu Y."/>
            <person name="Macdonald P."/>
            <person name="Melnikov A."/>
            <person name="Raley C."/>
            <person name="Sassi M."/>
            <person name="Sherman B.T."/>
            <person name="Song X."/>
            <person name="Sykes S."/>
            <person name="Tran B."/>
            <person name="Walsh L."/>
            <person name="Xia Y."/>
            <person name="Yang J."/>
            <person name="Young S."/>
            <person name="Zeng Q."/>
            <person name="Zheng X."/>
            <person name="Stephens R."/>
            <person name="Nusbaum C."/>
            <person name="Birren B.W."/>
            <person name="Azadi P."/>
            <person name="Lempicki R.A."/>
            <person name="Cuomo C.A."/>
            <person name="Kovacs J.A."/>
        </authorList>
    </citation>
    <scope>NUCLEOTIDE SEQUENCE [LARGE SCALE GENOMIC DNA]</scope>
    <source>
        <strain evidence="6">B123</strain>
    </source>
</reference>
<evidence type="ECO:0000313" key="5">
    <source>
        <dbReference type="EMBL" id="EMR09299.1"/>
    </source>
</evidence>
<dbReference type="GeneID" id="19895952"/>
<feature type="domain" description="Vps41 beta-propeller" evidence="4">
    <location>
        <begin position="14"/>
        <end position="327"/>
    </location>
</feature>
<dbReference type="PANTHER" id="PTHR12616:SF1">
    <property type="entry name" value="VACUOLAR PROTEIN SORTING-ASSOCIATED PROTEIN 41 HOMOLOG"/>
    <property type="match status" value="1"/>
</dbReference>
<dbReference type="AlphaFoldDB" id="M7PFT0"/>
<dbReference type="RefSeq" id="XP_007874248.1">
    <property type="nucleotide sequence ID" value="XM_007876057.1"/>
</dbReference>